<organism evidence="7 8">
    <name type="scientific">Devosia crocina</name>
    <dbReference type="NCBI Taxonomy" id="429728"/>
    <lineage>
        <taxon>Bacteria</taxon>
        <taxon>Pseudomonadati</taxon>
        <taxon>Pseudomonadota</taxon>
        <taxon>Alphaproteobacteria</taxon>
        <taxon>Hyphomicrobiales</taxon>
        <taxon>Devosiaceae</taxon>
        <taxon>Devosia</taxon>
    </lineage>
</organism>
<evidence type="ECO:0000256" key="6">
    <source>
        <dbReference type="RuleBase" id="RU363076"/>
    </source>
</evidence>
<dbReference type="AlphaFoldDB" id="A0A1I7N1W9"/>
<dbReference type="PANTHER" id="PTHR23427">
    <property type="entry name" value="SURFEIT LOCUS PROTEIN"/>
    <property type="match status" value="1"/>
</dbReference>
<feature type="transmembrane region" description="Helical" evidence="6">
    <location>
        <begin position="211"/>
        <end position="232"/>
    </location>
</feature>
<dbReference type="GO" id="GO:0005886">
    <property type="term" value="C:plasma membrane"/>
    <property type="evidence" value="ECO:0007669"/>
    <property type="project" value="UniProtKB-SubCell"/>
</dbReference>
<dbReference type="Proteomes" id="UP000199074">
    <property type="component" value="Unassembled WGS sequence"/>
</dbReference>
<dbReference type="CDD" id="cd06662">
    <property type="entry name" value="SURF1"/>
    <property type="match status" value="1"/>
</dbReference>
<dbReference type="PROSITE" id="PS50895">
    <property type="entry name" value="SURF1"/>
    <property type="match status" value="1"/>
</dbReference>
<dbReference type="Pfam" id="PF02104">
    <property type="entry name" value="SURF1"/>
    <property type="match status" value="1"/>
</dbReference>
<dbReference type="OrthoDB" id="6079986at2"/>
<comment type="subcellular location">
    <subcellularLocation>
        <location evidence="6">Cell membrane</location>
        <topology evidence="6">Multi-pass membrane protein</topology>
    </subcellularLocation>
    <subcellularLocation>
        <location evidence="1">Membrane</location>
    </subcellularLocation>
</comment>
<reference evidence="7 8" key="1">
    <citation type="submission" date="2016-10" db="EMBL/GenBank/DDBJ databases">
        <authorList>
            <person name="de Groot N.N."/>
        </authorList>
    </citation>
    <scope>NUCLEOTIDE SEQUENCE [LARGE SCALE GENOMIC DNA]</scope>
    <source>
        <strain evidence="7 8">IPL20</strain>
    </source>
</reference>
<dbReference type="InterPro" id="IPR002994">
    <property type="entry name" value="Surf1/Shy1"/>
</dbReference>
<comment type="caution">
    <text evidence="6">Lacks conserved residue(s) required for the propagation of feature annotation.</text>
</comment>
<dbReference type="EMBL" id="FPCK01000001">
    <property type="protein sequence ID" value="SFV28625.1"/>
    <property type="molecule type" value="Genomic_DNA"/>
</dbReference>
<protein>
    <recommendedName>
        <fullName evidence="6">SURF1-like protein</fullName>
    </recommendedName>
</protein>
<evidence type="ECO:0000256" key="5">
    <source>
        <dbReference type="ARBA" id="ARBA00023136"/>
    </source>
</evidence>
<sequence length="238" mass="25618">MTERKGQGAKLSPGLLAFCAFCLACAIGFAALGIWQINRLAWKNQLIVAVETRSTSAPVDLDMHDWGALDPVANEYLRVSVSGRFGSTDAFAQAVTVHGGGFWVLTPLTLADGRQVLVNRGFVPSPDRETAVPRPPGNVTVTGLLRQTEPEGGFLRSNDAQTGRWYSRDVAAISATLGIDDPAPFFIDADATGSSGPIGGLTVLSFPNNHLVYALTWFGLTLLALFGFVFVLRDRWQH</sequence>
<comment type="similarity">
    <text evidence="2 6">Belongs to the SURF1 family.</text>
</comment>
<evidence type="ECO:0000256" key="4">
    <source>
        <dbReference type="ARBA" id="ARBA00022989"/>
    </source>
</evidence>
<evidence type="ECO:0000313" key="8">
    <source>
        <dbReference type="Proteomes" id="UP000199074"/>
    </source>
</evidence>
<keyword evidence="6" id="KW-1003">Cell membrane</keyword>
<keyword evidence="4 6" id="KW-1133">Transmembrane helix</keyword>
<dbReference type="STRING" id="429728.SAMN05216456_0560"/>
<accession>A0A1I7N1W9</accession>
<keyword evidence="3 6" id="KW-0812">Transmembrane</keyword>
<keyword evidence="8" id="KW-1185">Reference proteome</keyword>
<evidence type="ECO:0000256" key="2">
    <source>
        <dbReference type="ARBA" id="ARBA00007165"/>
    </source>
</evidence>
<dbReference type="PANTHER" id="PTHR23427:SF2">
    <property type="entry name" value="SURFEIT LOCUS PROTEIN 1"/>
    <property type="match status" value="1"/>
</dbReference>
<evidence type="ECO:0000313" key="7">
    <source>
        <dbReference type="EMBL" id="SFV28625.1"/>
    </source>
</evidence>
<proteinExistence type="inferred from homology"/>
<evidence type="ECO:0000256" key="1">
    <source>
        <dbReference type="ARBA" id="ARBA00004370"/>
    </source>
</evidence>
<evidence type="ECO:0000256" key="3">
    <source>
        <dbReference type="ARBA" id="ARBA00022692"/>
    </source>
</evidence>
<dbReference type="InterPro" id="IPR045214">
    <property type="entry name" value="Surf1/Surf4"/>
</dbReference>
<name>A0A1I7N1W9_9HYPH</name>
<gene>
    <name evidence="7" type="ORF">SAMN05216456_0560</name>
</gene>
<dbReference type="RefSeq" id="WP_092420617.1">
    <property type="nucleotide sequence ID" value="NZ_FPCK01000001.1"/>
</dbReference>
<keyword evidence="5 6" id="KW-0472">Membrane</keyword>